<keyword evidence="4 8" id="KW-0831">Ubiquinone biosynthesis</keyword>
<evidence type="ECO:0000313" key="11">
    <source>
        <dbReference type="Proteomes" id="UP000694255"/>
    </source>
</evidence>
<comment type="similarity">
    <text evidence="3 8">Belongs to the COQ9 family.</text>
</comment>
<comment type="function">
    <text evidence="8">Membrane-associated protein that warps the membrane surface to access and bind aromatic isoprenes with high specificity, including ubiquinone (CoQ) isoprene intermediates and presents them directly to Coq7, therefore facilitating the Coq7-mediated hydroxylase step. Participates in the biosynthesis of coenzyme Q, also named ubiquinone, an essential lipid-soluble electron transporter for aerobic cellular respiration.</text>
</comment>
<keyword evidence="5" id="KW-0809">Transit peptide</keyword>
<name>A0A8J5UIP3_9ASCO</name>
<reference evidence="10 11" key="1">
    <citation type="journal article" date="2021" name="DNA Res.">
        <title>Genome analysis of Candida subhashii reveals its hybrid nature and dual mitochondrial genome conformations.</title>
        <authorList>
            <person name="Mixao V."/>
            <person name="Hegedusova E."/>
            <person name="Saus E."/>
            <person name="Pryszcz L.P."/>
            <person name="Cillingova A."/>
            <person name="Nosek J."/>
            <person name="Gabaldon T."/>
        </authorList>
    </citation>
    <scope>NUCLEOTIDE SEQUENCE [LARGE SCALE GENOMIC DNA]</scope>
    <source>
        <strain evidence="10 11">CBS 10753</strain>
    </source>
</reference>
<evidence type="ECO:0000256" key="7">
    <source>
        <dbReference type="ARBA" id="ARBA00023128"/>
    </source>
</evidence>
<evidence type="ECO:0000259" key="9">
    <source>
        <dbReference type="Pfam" id="PF08511"/>
    </source>
</evidence>
<feature type="domain" description="COQ9 C-terminal" evidence="9">
    <location>
        <begin position="153"/>
        <end position="222"/>
    </location>
</feature>
<keyword evidence="11" id="KW-1185">Reference proteome</keyword>
<dbReference type="PANTHER" id="PTHR21427:SF19">
    <property type="entry name" value="UBIQUINONE BIOSYNTHESIS PROTEIN COQ9, MITOCHONDRIAL"/>
    <property type="match status" value="1"/>
</dbReference>
<dbReference type="GO" id="GO:0008289">
    <property type="term" value="F:lipid binding"/>
    <property type="evidence" value="ECO:0007669"/>
    <property type="project" value="UniProtKB-UniRule"/>
</dbReference>
<comment type="caution">
    <text evidence="10">The sequence shown here is derived from an EMBL/GenBank/DDBJ whole genome shotgun (WGS) entry which is preliminary data.</text>
</comment>
<evidence type="ECO:0000256" key="4">
    <source>
        <dbReference type="ARBA" id="ARBA00022688"/>
    </source>
</evidence>
<dbReference type="GO" id="GO:0005743">
    <property type="term" value="C:mitochondrial inner membrane"/>
    <property type="evidence" value="ECO:0007669"/>
    <property type="project" value="TreeGrafter"/>
</dbReference>
<evidence type="ECO:0000256" key="2">
    <source>
        <dbReference type="ARBA" id="ARBA00004749"/>
    </source>
</evidence>
<gene>
    <name evidence="10" type="ORF">J8A68_002673</name>
</gene>
<dbReference type="NCBIfam" id="TIGR02396">
    <property type="entry name" value="diverge_rpsU"/>
    <property type="match status" value="1"/>
</dbReference>
<dbReference type="GeneID" id="73469474"/>
<evidence type="ECO:0000256" key="3">
    <source>
        <dbReference type="ARBA" id="ARBA00010766"/>
    </source>
</evidence>
<organism evidence="10 11">
    <name type="scientific">[Candida] subhashii</name>
    <dbReference type="NCBI Taxonomy" id="561895"/>
    <lineage>
        <taxon>Eukaryota</taxon>
        <taxon>Fungi</taxon>
        <taxon>Dikarya</taxon>
        <taxon>Ascomycota</taxon>
        <taxon>Saccharomycotina</taxon>
        <taxon>Pichiomycetes</taxon>
        <taxon>Debaryomycetaceae</taxon>
        <taxon>Spathaspora</taxon>
    </lineage>
</organism>
<keyword evidence="7 8" id="KW-0496">Mitochondrion</keyword>
<proteinExistence type="inferred from homology"/>
<dbReference type="Proteomes" id="UP000694255">
    <property type="component" value="Unassembled WGS sequence"/>
</dbReference>
<accession>A0A8J5UIP3</accession>
<dbReference type="InterPro" id="IPR013718">
    <property type="entry name" value="COQ9_C"/>
</dbReference>
<dbReference type="OrthoDB" id="619536at2759"/>
<dbReference type="RefSeq" id="XP_049264045.1">
    <property type="nucleotide sequence ID" value="XM_049406448.1"/>
</dbReference>
<comment type="pathway">
    <text evidence="2 8">Cofactor biosynthesis; ubiquinone biosynthesis.</text>
</comment>
<dbReference type="Pfam" id="PF08511">
    <property type="entry name" value="COQ9"/>
    <property type="match status" value="1"/>
</dbReference>
<sequence length="252" mass="28673">MFKQFRLTKPIQRTLTRFYHSSDHIGSNLIVNPNAIESKVLSKALEYVPKYGFTQVCITEAIRGLQYPDSLQSVITSNPRGNSAEFELVLHWLKCKRQELEQYVINPSSEDFHKIGNEYERASHLIKKRLLANEPIIEKLQSGLSQLVVPGNIPQSMEELHNLSDDIAFYAGDKSNDFAWYSKRMGLSTVYVSSELFMLQDTSEGFQRTQDFVDEKVAGLKGLGSAYTNIEEWSVFNAISLVNLIKSQLLRG</sequence>
<dbReference type="UniPathway" id="UPA00232"/>
<keyword evidence="6 8" id="KW-0446">Lipid-binding</keyword>
<dbReference type="EMBL" id="JAGSYN010000117">
    <property type="protein sequence ID" value="KAG7663813.1"/>
    <property type="molecule type" value="Genomic_DNA"/>
</dbReference>
<evidence type="ECO:0000256" key="8">
    <source>
        <dbReference type="RuleBase" id="RU366063"/>
    </source>
</evidence>
<evidence type="ECO:0000256" key="1">
    <source>
        <dbReference type="ARBA" id="ARBA00004173"/>
    </source>
</evidence>
<evidence type="ECO:0000256" key="5">
    <source>
        <dbReference type="ARBA" id="ARBA00022946"/>
    </source>
</evidence>
<comment type="subcellular location">
    <subcellularLocation>
        <location evidence="1 8">Mitochondrion</location>
    </subcellularLocation>
</comment>
<protein>
    <recommendedName>
        <fullName evidence="8">Ubiquinone biosynthesis protein</fullName>
    </recommendedName>
</protein>
<dbReference type="PANTHER" id="PTHR21427">
    <property type="entry name" value="UBIQUINONE BIOSYNTHESIS PROTEIN COQ9, MITOCHONDRIAL"/>
    <property type="match status" value="1"/>
</dbReference>
<evidence type="ECO:0000256" key="6">
    <source>
        <dbReference type="ARBA" id="ARBA00023121"/>
    </source>
</evidence>
<dbReference type="GO" id="GO:0006744">
    <property type="term" value="P:ubiquinone biosynthetic process"/>
    <property type="evidence" value="ECO:0007669"/>
    <property type="project" value="UniProtKB-UniRule"/>
</dbReference>
<evidence type="ECO:0000313" key="10">
    <source>
        <dbReference type="EMBL" id="KAG7663813.1"/>
    </source>
</evidence>
<dbReference type="InterPro" id="IPR012762">
    <property type="entry name" value="Ubiq_biosynth_COQ9"/>
</dbReference>
<dbReference type="AlphaFoldDB" id="A0A8J5UIP3"/>